<feature type="transmembrane region" description="Helical" evidence="2">
    <location>
        <begin position="37"/>
        <end position="55"/>
    </location>
</feature>
<keyword evidence="2" id="KW-1133">Transmembrane helix</keyword>
<dbReference type="AlphaFoldDB" id="A0A7C3WUA7"/>
<reference evidence="3" key="1">
    <citation type="journal article" date="2020" name="mSystems">
        <title>Genome- and Community-Level Interaction Insights into Carbon Utilization and Element Cycling Functions of Hydrothermarchaeota in Hydrothermal Sediment.</title>
        <authorList>
            <person name="Zhou Z."/>
            <person name="Liu Y."/>
            <person name="Xu W."/>
            <person name="Pan J."/>
            <person name="Luo Z.H."/>
            <person name="Li M."/>
        </authorList>
    </citation>
    <scope>NUCLEOTIDE SEQUENCE [LARGE SCALE GENOMIC DNA]</scope>
    <source>
        <strain evidence="3">SpSt-8</strain>
    </source>
</reference>
<protein>
    <submittedName>
        <fullName evidence="3">Uncharacterized protein</fullName>
    </submittedName>
</protein>
<dbReference type="Pfam" id="PF02632">
    <property type="entry name" value="BioY"/>
    <property type="match status" value="1"/>
</dbReference>
<dbReference type="Gene3D" id="1.10.1760.20">
    <property type="match status" value="1"/>
</dbReference>
<comment type="caution">
    <text evidence="3">The sequence shown here is derived from an EMBL/GenBank/DDBJ whole genome shotgun (WGS) entry which is preliminary data.</text>
</comment>
<organism evidence="3">
    <name type="scientific">Thermofilum pendens</name>
    <dbReference type="NCBI Taxonomy" id="2269"/>
    <lineage>
        <taxon>Archaea</taxon>
        <taxon>Thermoproteota</taxon>
        <taxon>Thermoprotei</taxon>
        <taxon>Thermofilales</taxon>
        <taxon>Thermofilaceae</taxon>
        <taxon>Thermofilum</taxon>
    </lineage>
</organism>
<gene>
    <name evidence="3" type="ORF">ENV88_07300</name>
</gene>
<evidence type="ECO:0000256" key="2">
    <source>
        <dbReference type="SAM" id="Phobius"/>
    </source>
</evidence>
<dbReference type="GO" id="GO:0015225">
    <property type="term" value="F:biotin transmembrane transporter activity"/>
    <property type="evidence" value="ECO:0007669"/>
    <property type="project" value="InterPro"/>
</dbReference>
<accession>A0A7C3WUA7</accession>
<feature type="region of interest" description="Disordered" evidence="1">
    <location>
        <begin position="1"/>
        <end position="29"/>
    </location>
</feature>
<dbReference type="GO" id="GO:0005886">
    <property type="term" value="C:plasma membrane"/>
    <property type="evidence" value="ECO:0007669"/>
    <property type="project" value="InterPro"/>
</dbReference>
<sequence length="79" mass="8619">MGVDLPAPLPRNDSRRSSRGRRLQGGSGVLVGPTGGYLAGFPLAAFSMSILRGWYLRRISKRFAELGARDWRCSGSSQH</sequence>
<keyword evidence="2" id="KW-0472">Membrane</keyword>
<dbReference type="EMBL" id="DTIB01000125">
    <property type="protein sequence ID" value="HGB25806.1"/>
    <property type="molecule type" value="Genomic_DNA"/>
</dbReference>
<evidence type="ECO:0000256" key="1">
    <source>
        <dbReference type="SAM" id="MobiDB-lite"/>
    </source>
</evidence>
<keyword evidence="2" id="KW-0812">Transmembrane</keyword>
<name>A0A7C3WUA7_THEPE</name>
<proteinExistence type="predicted"/>
<dbReference type="InterPro" id="IPR003784">
    <property type="entry name" value="BioY"/>
</dbReference>
<evidence type="ECO:0000313" key="3">
    <source>
        <dbReference type="EMBL" id="HGB25806.1"/>
    </source>
</evidence>